<comment type="caution">
    <text evidence="2">The sequence shown here is derived from an EMBL/GenBank/DDBJ whole genome shotgun (WGS) entry which is preliminary data.</text>
</comment>
<sequence length="163" mass="19152">MLLRWEGGSSQSGRGVQFWPAGGGWEGWSRLEQLFIKLRKFLGQLISRIRRYSSMNKKFRITEMSQISNSKNNLKIEEIKASEIKNVIKINQLIRDNQSDLRKKINEQFKAQRSPSSKEKRQLELGYQQKRREARKETVLGKVEGDKVQTQRQKQRPGNVMME</sequence>
<feature type="region of interest" description="Disordered" evidence="1">
    <location>
        <begin position="109"/>
        <end position="163"/>
    </location>
</feature>
<dbReference type="AlphaFoldDB" id="A0A073HZH2"/>
<name>A0A073HZH2_9SPIT</name>
<evidence type="ECO:0000313" key="3">
    <source>
        <dbReference type="Proteomes" id="UP000053232"/>
    </source>
</evidence>
<protein>
    <submittedName>
        <fullName evidence="2">Uncharacterized protein</fullName>
    </submittedName>
</protein>
<evidence type="ECO:0000313" key="2">
    <source>
        <dbReference type="EMBL" id="KEJ82591.1"/>
    </source>
</evidence>
<dbReference type="Proteomes" id="UP000053232">
    <property type="component" value="Unassembled WGS sequence"/>
</dbReference>
<proteinExistence type="predicted"/>
<reference evidence="3" key="1">
    <citation type="journal article" date="2014" name="Cell">
        <title>The Architecture of a Scrambled Genome Reveals Massive Levels of Genomic Rearrangement during Development.</title>
        <authorList>
            <person name="Chen X."/>
            <person name="Bracht J.R."/>
            <person name="Goldman A.D."/>
            <person name="Dolzhenko E."/>
            <person name="Clay D.M."/>
            <person name="Swart E.C."/>
            <person name="Perlman D.H."/>
            <person name="Doak T.G."/>
            <person name="Stuart A."/>
            <person name="Amemiya C.T."/>
            <person name="Sebra R.P."/>
            <person name="Landweber L.F."/>
        </authorList>
    </citation>
    <scope>NUCLEOTIDE SEQUENCE [LARGE SCALE GENOMIC DNA]</scope>
    <source>
        <strain evidence="3">JRB310</strain>
    </source>
</reference>
<organism evidence="2 3">
    <name type="scientific">Oxytricha trifallax</name>
    <dbReference type="NCBI Taxonomy" id="1172189"/>
    <lineage>
        <taxon>Eukaryota</taxon>
        <taxon>Sar</taxon>
        <taxon>Alveolata</taxon>
        <taxon>Ciliophora</taxon>
        <taxon>Intramacronucleata</taxon>
        <taxon>Spirotrichea</taxon>
        <taxon>Stichotrichia</taxon>
        <taxon>Sporadotrichida</taxon>
        <taxon>Oxytrichidae</taxon>
        <taxon>Oxytrichinae</taxon>
        <taxon>Oxytricha</taxon>
    </lineage>
</organism>
<dbReference type="EMBL" id="ARYC01013672">
    <property type="protein sequence ID" value="KEJ82591.1"/>
    <property type="molecule type" value="Genomic_DNA"/>
</dbReference>
<keyword evidence="3" id="KW-1185">Reference proteome</keyword>
<gene>
    <name evidence="2" type="ORF">OXYTRIMIC_372</name>
</gene>
<accession>A0A073HZH2</accession>
<evidence type="ECO:0000256" key="1">
    <source>
        <dbReference type="SAM" id="MobiDB-lite"/>
    </source>
</evidence>
<feature type="compositionally biased region" description="Basic and acidic residues" evidence="1">
    <location>
        <begin position="130"/>
        <end position="149"/>
    </location>
</feature>